<evidence type="ECO:0000256" key="1">
    <source>
        <dbReference type="SAM" id="MobiDB-lite"/>
    </source>
</evidence>
<evidence type="ECO:0000313" key="2">
    <source>
        <dbReference type="EMBL" id="GAA4626808.1"/>
    </source>
</evidence>
<feature type="region of interest" description="Disordered" evidence="1">
    <location>
        <begin position="1"/>
        <end position="20"/>
    </location>
</feature>
<keyword evidence="3" id="KW-1185">Reference proteome</keyword>
<reference evidence="3" key="1">
    <citation type="journal article" date="2019" name="Int. J. Syst. Evol. Microbiol.">
        <title>The Global Catalogue of Microorganisms (GCM) 10K type strain sequencing project: providing services to taxonomists for standard genome sequencing and annotation.</title>
        <authorList>
            <consortium name="The Broad Institute Genomics Platform"/>
            <consortium name="The Broad Institute Genome Sequencing Center for Infectious Disease"/>
            <person name="Wu L."/>
            <person name="Ma J."/>
        </authorList>
    </citation>
    <scope>NUCLEOTIDE SEQUENCE [LARGE SCALE GENOMIC DNA]</scope>
    <source>
        <strain evidence="3">JCM 17939</strain>
    </source>
</reference>
<accession>A0ABP8U950</accession>
<gene>
    <name evidence="2" type="ORF">GCM10023196_036570</name>
</gene>
<sequence>MTVRHPESSGRGARNMSADATTLGVRLRKERTDLGLSVAGMAEALRDAAPERERRTLPKLQDIARKIRNWEADTWGVSERYRLLYCRATGKTEDDLFGPYRKARKKKIRATETGAARGEDEDDVERRQLLQALATLGVATVSPISEALNTIQTHVEKSLGRDISAQMDDWDEAVAEYGYSYLATAPDRLIGELAADLVSVQALKQRIPAGDTQRARWFRVTAGLSLLMAKTLANTGHGRPARTWWTTAQHAADSSGDTDLSMWIAGERLIRGLYERRPAPVLLRQAATAAESSNGRACAGLLHIQTMRAQLFAVVGRADDAVVELRRAEDTFASLPATDTNDIASDWCYGEDRIRYSTAWVYAYLGQSAPLDVAADRAVQLLEDVDQLRSVTQVKLLQAAGYVRSGDVAAGIDRAISTYEQCPANQRTALVTELAGDVWNAIPIERRRGPAAEGYRELLVASGSLRKAIT</sequence>
<evidence type="ECO:0000313" key="3">
    <source>
        <dbReference type="Proteomes" id="UP001501442"/>
    </source>
</evidence>
<evidence type="ECO:0008006" key="4">
    <source>
        <dbReference type="Google" id="ProtNLM"/>
    </source>
</evidence>
<proteinExistence type="predicted"/>
<organism evidence="2 3">
    <name type="scientific">Actinoallomurus vinaceus</name>
    <dbReference type="NCBI Taxonomy" id="1080074"/>
    <lineage>
        <taxon>Bacteria</taxon>
        <taxon>Bacillati</taxon>
        <taxon>Actinomycetota</taxon>
        <taxon>Actinomycetes</taxon>
        <taxon>Streptosporangiales</taxon>
        <taxon>Thermomonosporaceae</taxon>
        <taxon>Actinoallomurus</taxon>
    </lineage>
</organism>
<dbReference type="EMBL" id="BAABHK010000004">
    <property type="protein sequence ID" value="GAA4626808.1"/>
    <property type="molecule type" value="Genomic_DNA"/>
</dbReference>
<name>A0ABP8U950_9ACTN</name>
<comment type="caution">
    <text evidence="2">The sequence shown here is derived from an EMBL/GenBank/DDBJ whole genome shotgun (WGS) entry which is preliminary data.</text>
</comment>
<protein>
    <recommendedName>
        <fullName evidence="4">HTH cro/C1-type domain-containing protein</fullName>
    </recommendedName>
</protein>
<dbReference type="Proteomes" id="UP001501442">
    <property type="component" value="Unassembled WGS sequence"/>
</dbReference>